<evidence type="ECO:0000313" key="2">
    <source>
        <dbReference type="EMBL" id="SPQ94559.1"/>
    </source>
</evidence>
<evidence type="ECO:0000313" key="3">
    <source>
        <dbReference type="Proteomes" id="UP000290189"/>
    </source>
</evidence>
<dbReference type="PROSITE" id="PS50053">
    <property type="entry name" value="UBIQUITIN_2"/>
    <property type="match status" value="1"/>
</dbReference>
<proteinExistence type="predicted"/>
<sequence>MASILELYFLPRSALFELWVYTHERAAVVEASERTGCRVMIDRKPDDADLVDCVGEVRSATVAAALVPVHRETRASAVEYAAFAAPRDGPPSPSSPAPFIIGTPAAESSTPGSPSSAITLVILTLAVADMVLLFIKKTTGKTIAVDLDLASSVQTLKETLFAVEGFQPSRQTLIFAGRVLKDDAAVSSYNISKECSIQLFHSAAPSLDGDGSQVLERRGSPVMFMGRLILSA</sequence>
<dbReference type="InterPro" id="IPR029071">
    <property type="entry name" value="Ubiquitin-like_domsf"/>
</dbReference>
<name>A0A3P3Y302_PLABS</name>
<geneLocation type="mitochondrion" evidence="2"/>
<dbReference type="CDD" id="cd17039">
    <property type="entry name" value="Ubl_ubiquitin_like"/>
    <property type="match status" value="1"/>
</dbReference>
<dbReference type="InterPro" id="IPR019956">
    <property type="entry name" value="Ubiquitin_dom"/>
</dbReference>
<dbReference type="SMART" id="SM00213">
    <property type="entry name" value="UBQ"/>
    <property type="match status" value="1"/>
</dbReference>
<dbReference type="Gene3D" id="3.10.20.90">
    <property type="entry name" value="Phosphatidylinositol 3-kinase Catalytic Subunit, Chain A, domain 1"/>
    <property type="match status" value="1"/>
</dbReference>
<dbReference type="GO" id="GO:0006511">
    <property type="term" value="P:ubiquitin-dependent protein catabolic process"/>
    <property type="evidence" value="ECO:0007669"/>
    <property type="project" value="TreeGrafter"/>
</dbReference>
<dbReference type="GO" id="GO:0031593">
    <property type="term" value="F:polyubiquitin modification-dependent protein binding"/>
    <property type="evidence" value="ECO:0007669"/>
    <property type="project" value="TreeGrafter"/>
</dbReference>
<accession>A0A3P3Y302</accession>
<feature type="domain" description="Ubiquitin-like" evidence="1">
    <location>
        <begin position="131"/>
        <end position="199"/>
    </location>
</feature>
<gene>
    <name evidence="2" type="ORF">PLBR_LOCUS1774</name>
</gene>
<protein>
    <recommendedName>
        <fullName evidence="1">Ubiquitin-like domain-containing protein</fullName>
    </recommendedName>
</protein>
<dbReference type="InterPro" id="IPR000626">
    <property type="entry name" value="Ubiquitin-like_dom"/>
</dbReference>
<dbReference type="SUPFAM" id="SSF54236">
    <property type="entry name" value="Ubiquitin-like"/>
    <property type="match status" value="1"/>
</dbReference>
<dbReference type="PANTHER" id="PTHR10677">
    <property type="entry name" value="UBIQUILIN"/>
    <property type="match status" value="1"/>
</dbReference>
<dbReference type="Proteomes" id="UP000290189">
    <property type="component" value="Unassembled WGS sequence"/>
</dbReference>
<organism evidence="2 3">
    <name type="scientific">Plasmodiophora brassicae</name>
    <name type="common">Clubroot disease agent</name>
    <dbReference type="NCBI Taxonomy" id="37360"/>
    <lineage>
        <taxon>Eukaryota</taxon>
        <taxon>Sar</taxon>
        <taxon>Rhizaria</taxon>
        <taxon>Endomyxa</taxon>
        <taxon>Phytomyxea</taxon>
        <taxon>Plasmodiophorida</taxon>
        <taxon>Plasmodiophoridae</taxon>
        <taxon>Plasmodiophora</taxon>
    </lineage>
</organism>
<dbReference type="InterPro" id="IPR015496">
    <property type="entry name" value="Ubiquilin"/>
</dbReference>
<dbReference type="AlphaFoldDB" id="A0A3P3Y302"/>
<dbReference type="Pfam" id="PF00240">
    <property type="entry name" value="ubiquitin"/>
    <property type="match status" value="1"/>
</dbReference>
<evidence type="ECO:0000259" key="1">
    <source>
        <dbReference type="PROSITE" id="PS50053"/>
    </source>
</evidence>
<dbReference type="GO" id="GO:0005829">
    <property type="term" value="C:cytosol"/>
    <property type="evidence" value="ECO:0007669"/>
    <property type="project" value="TreeGrafter"/>
</dbReference>
<keyword evidence="2" id="KW-0496">Mitochondrion</keyword>
<reference evidence="2 3" key="1">
    <citation type="submission" date="2018-03" db="EMBL/GenBank/DDBJ databases">
        <authorList>
            <person name="Fogelqvist J."/>
        </authorList>
    </citation>
    <scope>NUCLEOTIDE SEQUENCE [LARGE SCALE GENOMIC DNA]</scope>
</reference>
<dbReference type="PRINTS" id="PR00348">
    <property type="entry name" value="UBIQUITIN"/>
</dbReference>
<dbReference type="EMBL" id="OVEO01000003">
    <property type="protein sequence ID" value="SPQ94559.1"/>
    <property type="molecule type" value="Genomic_DNA"/>
</dbReference>
<dbReference type="PANTHER" id="PTHR10677:SF3">
    <property type="entry name" value="FI07626P-RELATED"/>
    <property type="match status" value="1"/>
</dbReference>